<sequence>MAPKQCPFEQMKGVFSSTFYLSLFFFISVLLLLKLTRKNKSKTNLNQPPSPPKLPIIGNLHQLGTLPHRSLRNLALKYGGMMMLQLGQRQTPTLVVSSAEVAMEITKNHDIAFSNRPHNTAVKILLYGGKDVGFEVYGEDWRQKRKICVVQFLSMKMVQSFGFIREEEVAELVRKLREASCSDAPYVNLSEMILSTSLNIIYKCLFGRQYSGDSDGRVKKAVKNIMIQITAFSVRDYFPLLGFVDDLTGKIGEFKATFEALDAVFDKAIEEHLTAKAHSQKETFLNILLQLQGHTTLTRNDVKALIMDMFIGATETTAVALEWSISELVRNPRIMKKAQEEVREVVGHKAKVEGKDMSGMQYLKCVIKETLRLHPPAPLLAVRETISSVKLNGYDIPAKTMVYINAWAIQRDPKFWENPEEFLPERFESSKVDFKGQDFEFIPFGIGRRGCPGINFGLASVEYLLANLLYWFDWKLPNTEPLDMSEIFGLVASRKTPLNLKPMIY</sequence>
<keyword evidence="5" id="KW-0560">Oxidoreductase</keyword>
<name>A0AA86VH65_9FABA</name>
<evidence type="ECO:0000256" key="4">
    <source>
        <dbReference type="PIRSR" id="PIRSR602401-1"/>
    </source>
</evidence>
<dbReference type="PANTHER" id="PTHR47955">
    <property type="entry name" value="CYTOCHROME P450 FAMILY 71 PROTEIN"/>
    <property type="match status" value="1"/>
</dbReference>
<dbReference type="InterPro" id="IPR017972">
    <property type="entry name" value="Cyt_P450_CS"/>
</dbReference>
<dbReference type="PRINTS" id="PR00385">
    <property type="entry name" value="P450"/>
</dbReference>
<accession>A0AA86VH65</accession>
<dbReference type="PROSITE" id="PS00086">
    <property type="entry name" value="CYTOCHROME_P450"/>
    <property type="match status" value="1"/>
</dbReference>
<keyword evidence="5" id="KW-0503">Monooxygenase</keyword>
<feature type="binding site" description="axial binding residue" evidence="4">
    <location>
        <position position="451"/>
    </location>
    <ligand>
        <name>heme</name>
        <dbReference type="ChEBI" id="CHEBI:30413"/>
    </ligand>
    <ligandPart>
        <name>Fe</name>
        <dbReference type="ChEBI" id="CHEBI:18248"/>
    </ligandPart>
</feature>
<dbReference type="Gramene" id="rna-AYBTSS11_LOCUS11519">
    <property type="protein sequence ID" value="CAJ1943746.1"/>
    <property type="gene ID" value="gene-AYBTSS11_LOCUS11519"/>
</dbReference>
<dbReference type="GO" id="GO:0016705">
    <property type="term" value="F:oxidoreductase activity, acting on paired donors, with incorporation or reduction of molecular oxygen"/>
    <property type="evidence" value="ECO:0007669"/>
    <property type="project" value="InterPro"/>
</dbReference>
<dbReference type="GO" id="GO:0004497">
    <property type="term" value="F:monooxygenase activity"/>
    <property type="evidence" value="ECO:0007669"/>
    <property type="project" value="UniProtKB-KW"/>
</dbReference>
<keyword evidence="3 4" id="KW-0408">Iron</keyword>
<dbReference type="GO" id="GO:0005506">
    <property type="term" value="F:iron ion binding"/>
    <property type="evidence" value="ECO:0007669"/>
    <property type="project" value="InterPro"/>
</dbReference>
<evidence type="ECO:0000313" key="8">
    <source>
        <dbReference type="Proteomes" id="UP001189624"/>
    </source>
</evidence>
<reference evidence="7" key="1">
    <citation type="submission" date="2023-10" db="EMBL/GenBank/DDBJ databases">
        <authorList>
            <person name="Domelevo Entfellner J.-B."/>
        </authorList>
    </citation>
    <scope>NUCLEOTIDE SEQUENCE</scope>
</reference>
<evidence type="ECO:0000313" key="7">
    <source>
        <dbReference type="EMBL" id="CAJ1943746.1"/>
    </source>
</evidence>
<dbReference type="Pfam" id="PF00067">
    <property type="entry name" value="p450"/>
    <property type="match status" value="1"/>
</dbReference>
<dbReference type="Gene3D" id="1.10.630.10">
    <property type="entry name" value="Cytochrome P450"/>
    <property type="match status" value="1"/>
</dbReference>
<evidence type="ECO:0000256" key="5">
    <source>
        <dbReference type="RuleBase" id="RU000461"/>
    </source>
</evidence>
<keyword evidence="2 4" id="KW-0479">Metal-binding</keyword>
<dbReference type="EMBL" id="OY731400">
    <property type="protein sequence ID" value="CAJ1943746.1"/>
    <property type="molecule type" value="Genomic_DNA"/>
</dbReference>
<evidence type="ECO:0000256" key="6">
    <source>
        <dbReference type="SAM" id="Phobius"/>
    </source>
</evidence>
<dbReference type="InterPro" id="IPR002401">
    <property type="entry name" value="Cyt_P450_E_grp-I"/>
</dbReference>
<dbReference type="FunFam" id="1.10.630.10:FF:000011">
    <property type="entry name" value="Cytochrome P450 83B1"/>
    <property type="match status" value="1"/>
</dbReference>
<dbReference type="AlphaFoldDB" id="A0AA86VH65"/>
<proteinExistence type="inferred from homology"/>
<dbReference type="InterPro" id="IPR001128">
    <property type="entry name" value="Cyt_P450"/>
</dbReference>
<feature type="transmembrane region" description="Helical" evidence="6">
    <location>
        <begin position="14"/>
        <end position="33"/>
    </location>
</feature>
<keyword evidence="6" id="KW-1133">Transmembrane helix</keyword>
<dbReference type="PANTHER" id="PTHR47955:SF15">
    <property type="entry name" value="CYTOCHROME P450 71A2-LIKE"/>
    <property type="match status" value="1"/>
</dbReference>
<evidence type="ECO:0008006" key="9">
    <source>
        <dbReference type="Google" id="ProtNLM"/>
    </source>
</evidence>
<dbReference type="InterPro" id="IPR036396">
    <property type="entry name" value="Cyt_P450_sf"/>
</dbReference>
<keyword evidence="8" id="KW-1185">Reference proteome</keyword>
<evidence type="ECO:0000256" key="1">
    <source>
        <dbReference type="ARBA" id="ARBA00010617"/>
    </source>
</evidence>
<keyword evidence="6" id="KW-0812">Transmembrane</keyword>
<organism evidence="7 8">
    <name type="scientific">Sphenostylis stenocarpa</name>
    <dbReference type="NCBI Taxonomy" id="92480"/>
    <lineage>
        <taxon>Eukaryota</taxon>
        <taxon>Viridiplantae</taxon>
        <taxon>Streptophyta</taxon>
        <taxon>Embryophyta</taxon>
        <taxon>Tracheophyta</taxon>
        <taxon>Spermatophyta</taxon>
        <taxon>Magnoliopsida</taxon>
        <taxon>eudicotyledons</taxon>
        <taxon>Gunneridae</taxon>
        <taxon>Pentapetalae</taxon>
        <taxon>rosids</taxon>
        <taxon>fabids</taxon>
        <taxon>Fabales</taxon>
        <taxon>Fabaceae</taxon>
        <taxon>Papilionoideae</taxon>
        <taxon>50 kb inversion clade</taxon>
        <taxon>NPAAA clade</taxon>
        <taxon>indigoferoid/millettioid clade</taxon>
        <taxon>Phaseoleae</taxon>
        <taxon>Sphenostylis</taxon>
    </lineage>
</organism>
<keyword evidence="6" id="KW-0472">Membrane</keyword>
<evidence type="ECO:0000256" key="3">
    <source>
        <dbReference type="ARBA" id="ARBA00023004"/>
    </source>
</evidence>
<dbReference type="CDD" id="cd11072">
    <property type="entry name" value="CYP71-like"/>
    <property type="match status" value="1"/>
</dbReference>
<dbReference type="SUPFAM" id="SSF48264">
    <property type="entry name" value="Cytochrome P450"/>
    <property type="match status" value="1"/>
</dbReference>
<dbReference type="GO" id="GO:0020037">
    <property type="term" value="F:heme binding"/>
    <property type="evidence" value="ECO:0007669"/>
    <property type="project" value="InterPro"/>
</dbReference>
<keyword evidence="4 5" id="KW-0349">Heme</keyword>
<comment type="cofactor">
    <cofactor evidence="4">
        <name>heme</name>
        <dbReference type="ChEBI" id="CHEBI:30413"/>
    </cofactor>
</comment>
<comment type="similarity">
    <text evidence="1 5">Belongs to the cytochrome P450 family.</text>
</comment>
<dbReference type="PRINTS" id="PR00463">
    <property type="entry name" value="EP450I"/>
</dbReference>
<dbReference type="Proteomes" id="UP001189624">
    <property type="component" value="Chromosome 3"/>
</dbReference>
<evidence type="ECO:0000256" key="2">
    <source>
        <dbReference type="ARBA" id="ARBA00022723"/>
    </source>
</evidence>
<gene>
    <name evidence="7" type="ORF">AYBTSS11_LOCUS11519</name>
</gene>
<protein>
    <recommendedName>
        <fullName evidence="9">Cytochrome P450</fullName>
    </recommendedName>
</protein>